<name>A0A498HCE3_MALDO</name>
<evidence type="ECO:0000313" key="1">
    <source>
        <dbReference type="EMBL" id="RXH68440.1"/>
    </source>
</evidence>
<dbReference type="AlphaFoldDB" id="A0A498HCE3"/>
<dbReference type="EMBL" id="RDQH01000343">
    <property type="protein sequence ID" value="RXH68440.1"/>
    <property type="molecule type" value="Genomic_DNA"/>
</dbReference>
<dbReference type="PANTHER" id="PTHR22731:SF3">
    <property type="entry name" value="RIBONUCLEASES P_MRP PROTEIN SUBUNIT POP1"/>
    <property type="match status" value="1"/>
</dbReference>
<dbReference type="GO" id="GO:0001682">
    <property type="term" value="P:tRNA 5'-leader removal"/>
    <property type="evidence" value="ECO:0007669"/>
    <property type="project" value="InterPro"/>
</dbReference>
<sequence length="512" mass="57155">MRLKMTNFVIWLNKTRDNSWKLMRHSAAEVDDDSQSTIYLQNEEEIPSHVILSLNVKDPRTLTKKGNNADAQVLGTTSILGDVLGTEDKEHIIRRQFSDKPAGMGKIRANNLWDVSSGVSPPVEEAVLCKEKHDQKRNFFCLDDSSLERTMFVMCLYDLGLLLILPIDFIVKSQFHHGIRARLSTCKAQRPHALHVTQLLSTCRLKNPPHVRRRVESCPTLFAMCLYDLGLLLILPIGAVNTSSTSQGSQSCPIMLLKNSNGRGLYLGQGILDFSSLRGAHAMGLREKRWISSKHSNLLDFPDCDAYLCLKETEAAASNLKDEPRPPAIRPLRVLILSPWNGIRVALNEESVAVGDAESFRQQHGVRSGSSSNSECGNSDATLAGCHGNSFDGFCSTEETRVILLITKKQVTPKAVIYLCTLMWLIRRSFAKFMRDKLKLEPGQDQLTRFKYNRKLCFVGVLLHAYKEGFLEEGAVICAPLLTDISLWTRLVFAVVINDLIECVCSNVPGPG</sequence>
<comment type="caution">
    <text evidence="1">The sequence shown here is derived from an EMBL/GenBank/DDBJ whole genome shotgun (WGS) entry which is preliminary data.</text>
</comment>
<evidence type="ECO:0000313" key="2">
    <source>
        <dbReference type="Proteomes" id="UP000290289"/>
    </source>
</evidence>
<gene>
    <name evidence="1" type="ORF">DVH24_030773</name>
</gene>
<dbReference type="InterPro" id="IPR039182">
    <property type="entry name" value="Pop1"/>
</dbReference>
<dbReference type="GO" id="GO:0000172">
    <property type="term" value="C:ribonuclease MRP complex"/>
    <property type="evidence" value="ECO:0007669"/>
    <property type="project" value="InterPro"/>
</dbReference>
<protein>
    <submittedName>
        <fullName evidence="1">Uncharacterized protein</fullName>
    </submittedName>
</protein>
<dbReference type="PANTHER" id="PTHR22731">
    <property type="entry name" value="RIBONUCLEASES P/MRP PROTEIN SUBUNIT POP1"/>
    <property type="match status" value="1"/>
</dbReference>
<organism evidence="1 2">
    <name type="scientific">Malus domestica</name>
    <name type="common">Apple</name>
    <name type="synonym">Pyrus malus</name>
    <dbReference type="NCBI Taxonomy" id="3750"/>
    <lineage>
        <taxon>Eukaryota</taxon>
        <taxon>Viridiplantae</taxon>
        <taxon>Streptophyta</taxon>
        <taxon>Embryophyta</taxon>
        <taxon>Tracheophyta</taxon>
        <taxon>Spermatophyta</taxon>
        <taxon>Magnoliopsida</taxon>
        <taxon>eudicotyledons</taxon>
        <taxon>Gunneridae</taxon>
        <taxon>Pentapetalae</taxon>
        <taxon>rosids</taxon>
        <taxon>fabids</taxon>
        <taxon>Rosales</taxon>
        <taxon>Rosaceae</taxon>
        <taxon>Amygdaloideae</taxon>
        <taxon>Maleae</taxon>
        <taxon>Malus</taxon>
    </lineage>
</organism>
<proteinExistence type="predicted"/>
<dbReference type="STRING" id="3750.A0A498HCE3"/>
<reference evidence="1 2" key="1">
    <citation type="submission" date="2018-10" db="EMBL/GenBank/DDBJ databases">
        <title>A high-quality apple genome assembly.</title>
        <authorList>
            <person name="Hu J."/>
        </authorList>
    </citation>
    <scope>NUCLEOTIDE SEQUENCE [LARGE SCALE GENOMIC DNA]</scope>
    <source>
        <strain evidence="2">cv. HFTH1</strain>
        <tissue evidence="1">Young leaf</tissue>
    </source>
</reference>
<keyword evidence="2" id="KW-1185">Reference proteome</keyword>
<dbReference type="Proteomes" id="UP000290289">
    <property type="component" value="Chromosome 17"/>
</dbReference>
<dbReference type="GO" id="GO:0005655">
    <property type="term" value="C:nucleolar ribonuclease P complex"/>
    <property type="evidence" value="ECO:0007669"/>
    <property type="project" value="InterPro"/>
</dbReference>
<accession>A0A498HCE3</accession>